<dbReference type="InterPro" id="IPR035979">
    <property type="entry name" value="RBD_domain_sf"/>
</dbReference>
<dbReference type="Pfam" id="PF00076">
    <property type="entry name" value="RRM_1"/>
    <property type="match status" value="1"/>
</dbReference>
<dbReference type="PANTHER" id="PTHR46754">
    <property type="entry name" value="MKI67 FHA DOMAIN-INTERACTING NUCLEOLAR PHOSPHOPROTEIN"/>
    <property type="match status" value="1"/>
</dbReference>
<proteinExistence type="predicted"/>
<comment type="caution">
    <text evidence="7">The sequence shown here is derived from an EMBL/GenBank/DDBJ whole genome shotgun (WGS) entry which is preliminary data.</text>
</comment>
<feature type="compositionally biased region" description="Basic residues" evidence="5">
    <location>
        <begin position="280"/>
        <end position="291"/>
    </location>
</feature>
<dbReference type="InterPro" id="IPR000504">
    <property type="entry name" value="RRM_dom"/>
</dbReference>
<evidence type="ECO:0000256" key="3">
    <source>
        <dbReference type="ARBA" id="ARBA00023242"/>
    </source>
</evidence>
<feature type="region of interest" description="Disordered" evidence="5">
    <location>
        <begin position="260"/>
        <end position="291"/>
    </location>
</feature>
<feature type="compositionally biased region" description="Low complexity" evidence="5">
    <location>
        <begin position="260"/>
        <end position="270"/>
    </location>
</feature>
<reference evidence="7 8" key="1">
    <citation type="journal article" date="2024" name="Science">
        <title>Giant polyketide synthase enzymes in the biosynthesis of giant marine polyether toxins.</title>
        <authorList>
            <person name="Fallon T.R."/>
            <person name="Shende V.V."/>
            <person name="Wierzbicki I.H."/>
            <person name="Pendleton A.L."/>
            <person name="Watervoot N.F."/>
            <person name="Auber R.P."/>
            <person name="Gonzalez D.J."/>
            <person name="Wisecaver J.H."/>
            <person name="Moore B.S."/>
        </authorList>
    </citation>
    <scope>NUCLEOTIDE SEQUENCE [LARGE SCALE GENOMIC DNA]</scope>
    <source>
        <strain evidence="7 8">12B1</strain>
    </source>
</reference>
<dbReference type="GO" id="GO:0003723">
    <property type="term" value="F:RNA binding"/>
    <property type="evidence" value="ECO:0007669"/>
    <property type="project" value="UniProtKB-UniRule"/>
</dbReference>
<dbReference type="SUPFAM" id="SSF54928">
    <property type="entry name" value="RNA-binding domain, RBD"/>
    <property type="match status" value="1"/>
</dbReference>
<evidence type="ECO:0000259" key="6">
    <source>
        <dbReference type="PROSITE" id="PS50102"/>
    </source>
</evidence>
<keyword evidence="2 4" id="KW-0694">RNA-binding</keyword>
<feature type="region of interest" description="Disordered" evidence="5">
    <location>
        <begin position="1"/>
        <end position="70"/>
    </location>
</feature>
<dbReference type="CDD" id="cd12307">
    <property type="entry name" value="RRM_NIFK_like"/>
    <property type="match status" value="1"/>
</dbReference>
<accession>A0AB34IJ44</accession>
<dbReference type="EMBL" id="JBGBPQ010000023">
    <property type="protein sequence ID" value="KAL1500209.1"/>
    <property type="molecule type" value="Genomic_DNA"/>
</dbReference>
<dbReference type="Proteomes" id="UP001515480">
    <property type="component" value="Unassembled WGS sequence"/>
</dbReference>
<evidence type="ECO:0000256" key="5">
    <source>
        <dbReference type="SAM" id="MobiDB-lite"/>
    </source>
</evidence>
<dbReference type="PROSITE" id="PS50102">
    <property type="entry name" value="RRM"/>
    <property type="match status" value="1"/>
</dbReference>
<protein>
    <recommendedName>
        <fullName evidence="6">RRM domain-containing protein</fullName>
    </recommendedName>
</protein>
<dbReference type="AlphaFoldDB" id="A0AB34IJ44"/>
<dbReference type="Gene3D" id="3.30.70.330">
    <property type="match status" value="1"/>
</dbReference>
<evidence type="ECO:0000256" key="2">
    <source>
        <dbReference type="ARBA" id="ARBA00022884"/>
    </source>
</evidence>
<evidence type="ECO:0000313" key="8">
    <source>
        <dbReference type="Proteomes" id="UP001515480"/>
    </source>
</evidence>
<keyword evidence="3" id="KW-0539">Nucleus</keyword>
<dbReference type="SMART" id="SM00360">
    <property type="entry name" value="RRM"/>
    <property type="match status" value="1"/>
</dbReference>
<name>A0AB34IJ44_PRYPA</name>
<evidence type="ECO:0000256" key="4">
    <source>
        <dbReference type="PROSITE-ProRule" id="PRU00176"/>
    </source>
</evidence>
<evidence type="ECO:0000256" key="1">
    <source>
        <dbReference type="ARBA" id="ARBA00004604"/>
    </source>
</evidence>
<organism evidence="7 8">
    <name type="scientific">Prymnesium parvum</name>
    <name type="common">Toxic golden alga</name>
    <dbReference type="NCBI Taxonomy" id="97485"/>
    <lineage>
        <taxon>Eukaryota</taxon>
        <taxon>Haptista</taxon>
        <taxon>Haptophyta</taxon>
        <taxon>Prymnesiophyceae</taxon>
        <taxon>Prymnesiales</taxon>
        <taxon>Prymnesiaceae</taxon>
        <taxon>Prymnesium</taxon>
    </lineage>
</organism>
<dbReference type="InterPro" id="IPR012677">
    <property type="entry name" value="Nucleotide-bd_a/b_plait_sf"/>
</dbReference>
<dbReference type="GO" id="GO:0005730">
    <property type="term" value="C:nucleolus"/>
    <property type="evidence" value="ECO:0007669"/>
    <property type="project" value="UniProtKB-SubCell"/>
</dbReference>
<keyword evidence="8" id="KW-1185">Reference proteome</keyword>
<evidence type="ECO:0000313" key="7">
    <source>
        <dbReference type="EMBL" id="KAL1500209.1"/>
    </source>
</evidence>
<comment type="subcellular location">
    <subcellularLocation>
        <location evidence="1">Nucleus</location>
        <location evidence="1">Nucleolus</location>
    </subcellularLocation>
</comment>
<gene>
    <name evidence="7" type="ORF">AB1Y20_012878</name>
</gene>
<sequence length="291" mass="31639">MGGQGGRKKKVPSSSPTVAVPPPEVPKSPKLSTSSGTRARSGVVKVMNKASISASEERERGGAERQMALDAKTSSSLKKQLLATAHNSTTSAVLYLGHIPHGFYEEQMKGFFSQFGTVSRLRLARNKKTGRSKHYAFIEFKHKEVAEVVAKAMNGYLMFKKVLVAKVVPAEQVHPDTFKNAHRSFRIVDRTAVVRKHFNKPKPEAKARKREAALVAGETRKRIKLQALGIDYEFGGYEASAAALPAAKRTRGVLAALPDAERAAASAPSDHTPSLESRGKRSVKKAKLQAE</sequence>
<feature type="domain" description="RRM" evidence="6">
    <location>
        <begin position="92"/>
        <end position="169"/>
    </location>
</feature>
<feature type="compositionally biased region" description="Basic residues" evidence="5">
    <location>
        <begin position="1"/>
        <end position="11"/>
    </location>
</feature>